<protein>
    <recommendedName>
        <fullName evidence="5">Shr3 amino acid permease chaperone</fullName>
    </recommendedName>
</protein>
<proteinExistence type="predicted"/>
<keyword evidence="4" id="KW-1185">Reference proteome</keyword>
<dbReference type="PANTHER" id="PTHR28228:SF1">
    <property type="entry name" value="SECRETORY COMPONENT PROTEIN SHR3"/>
    <property type="match status" value="1"/>
</dbReference>
<keyword evidence="2" id="KW-0472">Membrane</keyword>
<dbReference type="RefSeq" id="XP_025350091.1">
    <property type="nucleotide sequence ID" value="XM_025491647.1"/>
</dbReference>
<keyword evidence="2" id="KW-1133">Transmembrane helix</keyword>
<keyword evidence="2" id="KW-0812">Transmembrane</keyword>
<evidence type="ECO:0000256" key="2">
    <source>
        <dbReference type="SAM" id="Phobius"/>
    </source>
</evidence>
<dbReference type="OrthoDB" id="5229808at2759"/>
<dbReference type="STRING" id="1684307.A0A316UEV1"/>
<feature type="transmembrane region" description="Helical" evidence="2">
    <location>
        <begin position="90"/>
        <end position="112"/>
    </location>
</feature>
<dbReference type="Pfam" id="PF08229">
    <property type="entry name" value="SHR3_chaperone"/>
    <property type="match status" value="1"/>
</dbReference>
<organism evidence="3 4">
    <name type="scientific">Pseudomicrostroma glucosiphilum</name>
    <dbReference type="NCBI Taxonomy" id="1684307"/>
    <lineage>
        <taxon>Eukaryota</taxon>
        <taxon>Fungi</taxon>
        <taxon>Dikarya</taxon>
        <taxon>Basidiomycota</taxon>
        <taxon>Ustilaginomycotina</taxon>
        <taxon>Exobasidiomycetes</taxon>
        <taxon>Microstromatales</taxon>
        <taxon>Microstromatales incertae sedis</taxon>
        <taxon>Pseudomicrostroma</taxon>
    </lineage>
</organism>
<dbReference type="InterPro" id="IPR013248">
    <property type="entry name" value="Psh3/Shr3"/>
</dbReference>
<dbReference type="EMBL" id="KZ819322">
    <property type="protein sequence ID" value="PWN22931.1"/>
    <property type="molecule type" value="Genomic_DNA"/>
</dbReference>
<evidence type="ECO:0008006" key="5">
    <source>
        <dbReference type="Google" id="ProtNLM"/>
    </source>
</evidence>
<dbReference type="GO" id="GO:0005789">
    <property type="term" value="C:endoplasmic reticulum membrane"/>
    <property type="evidence" value="ECO:0007669"/>
    <property type="project" value="TreeGrafter"/>
</dbReference>
<sequence length="222" mass="24049">MGFRTGAVLTSVAFLYGVLFVASVYDFPLIYGEFTDEKGLIAEKFYLSVFQGPRAVSALLHGMMLLGVLGCSAKLHAWSELAKYFDGSSLALLVGAICMYAAVIVPNLRLLADPANVNLLNNSSIRTERDQFIKNQGGTPPGLYTEPLTNDERFSALMIIGATNTINMVLLAGVVLLQAVASYIEAEEKKEAQKQRVEAAEALRQQIKGKAAVDAPETKKDK</sequence>
<feature type="transmembrane region" description="Helical" evidence="2">
    <location>
        <begin position="45"/>
        <end position="69"/>
    </location>
</feature>
<reference evidence="3 4" key="1">
    <citation type="journal article" date="2018" name="Mol. Biol. Evol.">
        <title>Broad Genomic Sampling Reveals a Smut Pathogenic Ancestry of the Fungal Clade Ustilaginomycotina.</title>
        <authorList>
            <person name="Kijpornyongpan T."/>
            <person name="Mondo S.J."/>
            <person name="Barry K."/>
            <person name="Sandor L."/>
            <person name="Lee J."/>
            <person name="Lipzen A."/>
            <person name="Pangilinan J."/>
            <person name="LaButti K."/>
            <person name="Hainaut M."/>
            <person name="Henrissat B."/>
            <person name="Grigoriev I.V."/>
            <person name="Spatafora J.W."/>
            <person name="Aime M.C."/>
        </authorList>
    </citation>
    <scope>NUCLEOTIDE SEQUENCE [LARGE SCALE GENOMIC DNA]</scope>
    <source>
        <strain evidence="3 4">MCA 4718</strain>
    </source>
</reference>
<evidence type="ECO:0000313" key="3">
    <source>
        <dbReference type="EMBL" id="PWN22931.1"/>
    </source>
</evidence>
<keyword evidence="1" id="KW-0175">Coiled coil</keyword>
<evidence type="ECO:0000313" key="4">
    <source>
        <dbReference type="Proteomes" id="UP000245942"/>
    </source>
</evidence>
<dbReference type="AlphaFoldDB" id="A0A316UEV1"/>
<dbReference type="Proteomes" id="UP000245942">
    <property type="component" value="Unassembled WGS sequence"/>
</dbReference>
<feature type="coiled-coil region" evidence="1">
    <location>
        <begin position="183"/>
        <end position="210"/>
    </location>
</feature>
<dbReference type="PANTHER" id="PTHR28228">
    <property type="entry name" value="SECRETORY COMPONENT PROTEIN SHR3"/>
    <property type="match status" value="1"/>
</dbReference>
<dbReference type="GO" id="GO:0006888">
    <property type="term" value="P:endoplasmic reticulum to Golgi vesicle-mediated transport"/>
    <property type="evidence" value="ECO:0007669"/>
    <property type="project" value="TreeGrafter"/>
</dbReference>
<dbReference type="GeneID" id="37013381"/>
<accession>A0A316UEV1</accession>
<feature type="transmembrane region" description="Helical" evidence="2">
    <location>
        <begin position="156"/>
        <end position="184"/>
    </location>
</feature>
<feature type="transmembrane region" description="Helical" evidence="2">
    <location>
        <begin position="7"/>
        <end position="25"/>
    </location>
</feature>
<dbReference type="SMART" id="SM00786">
    <property type="entry name" value="SHR3_chaperone"/>
    <property type="match status" value="1"/>
</dbReference>
<dbReference type="GO" id="GO:0051082">
    <property type="term" value="F:unfolded protein binding"/>
    <property type="evidence" value="ECO:0007669"/>
    <property type="project" value="TreeGrafter"/>
</dbReference>
<gene>
    <name evidence="3" type="ORF">BCV69DRAFT_280540</name>
</gene>
<evidence type="ECO:0000256" key="1">
    <source>
        <dbReference type="SAM" id="Coils"/>
    </source>
</evidence>
<name>A0A316UEV1_9BASI</name>